<dbReference type="Proteomes" id="UP000809243">
    <property type="component" value="Unassembled WGS sequence"/>
</dbReference>
<reference evidence="2" key="1">
    <citation type="submission" date="2021-01" db="EMBL/GenBank/DDBJ databases">
        <title>Active Sulfur Cycling in an Early Earth Analoge.</title>
        <authorList>
            <person name="Hahn C.R."/>
            <person name="Youssef N.H."/>
            <person name="Elshahed M."/>
        </authorList>
    </citation>
    <scope>NUCLEOTIDE SEQUENCE</scope>
    <source>
        <strain evidence="2">Zod_Metabat.1151</strain>
    </source>
</reference>
<dbReference type="EMBL" id="JAFGDB010000105">
    <property type="protein sequence ID" value="MBN2067986.1"/>
    <property type="molecule type" value="Genomic_DNA"/>
</dbReference>
<gene>
    <name evidence="2" type="ORF">JW744_05960</name>
</gene>
<evidence type="ECO:0000313" key="2">
    <source>
        <dbReference type="EMBL" id="MBN2067986.1"/>
    </source>
</evidence>
<organism evidence="2 3">
    <name type="scientific">Candidatus Iainarchaeum sp</name>
    <dbReference type="NCBI Taxonomy" id="3101447"/>
    <lineage>
        <taxon>Archaea</taxon>
        <taxon>Candidatus Iainarchaeota</taxon>
        <taxon>Candidatus Iainarchaeia</taxon>
        <taxon>Candidatus Iainarchaeales</taxon>
        <taxon>Candidatus Iainarchaeaceae</taxon>
        <taxon>Candidatus Iainarchaeum</taxon>
    </lineage>
</organism>
<feature type="transmembrane region" description="Helical" evidence="1">
    <location>
        <begin position="12"/>
        <end position="31"/>
    </location>
</feature>
<keyword evidence="1" id="KW-1133">Transmembrane helix</keyword>
<dbReference type="AlphaFoldDB" id="A0A938YUW8"/>
<proteinExistence type="predicted"/>
<comment type="caution">
    <text evidence="2">The sequence shown here is derived from an EMBL/GenBank/DDBJ whole genome shotgun (WGS) entry which is preliminary data.</text>
</comment>
<keyword evidence="1" id="KW-0472">Membrane</keyword>
<evidence type="ECO:0008006" key="4">
    <source>
        <dbReference type="Google" id="ProtNLM"/>
    </source>
</evidence>
<protein>
    <recommendedName>
        <fullName evidence="4">Class III signal peptide-containing protein</fullName>
    </recommendedName>
</protein>
<name>A0A938YUW8_9ARCH</name>
<sequence length="45" mass="4588">MKLEERAQASIEMLLLIGVAVAIAATVGILLKQAATGAAEQAPKP</sequence>
<accession>A0A938YUW8</accession>
<keyword evidence="1" id="KW-0812">Transmembrane</keyword>
<evidence type="ECO:0000256" key="1">
    <source>
        <dbReference type="SAM" id="Phobius"/>
    </source>
</evidence>
<evidence type="ECO:0000313" key="3">
    <source>
        <dbReference type="Proteomes" id="UP000809243"/>
    </source>
</evidence>